<dbReference type="EMBL" id="AMYD01001376">
    <property type="protein sequence ID" value="EQB53391.1"/>
    <property type="molecule type" value="Genomic_DNA"/>
</dbReference>
<sequence length="52" mass="5670">MSLRVKVAAFLCFVEGMPSSRDEDIVKTGGRPFAQGLKSVCAEACHWTRAVI</sequence>
<proteinExistence type="predicted"/>
<evidence type="ECO:0000313" key="1">
    <source>
        <dbReference type="EMBL" id="EQB53391.1"/>
    </source>
</evidence>
<dbReference type="AlphaFoldDB" id="T0LNV3"/>
<protein>
    <submittedName>
        <fullName evidence="1">Uncharacterized protein</fullName>
    </submittedName>
</protein>
<organism evidence="1 2">
    <name type="scientific">Colletotrichum gloeosporioides (strain Cg-14)</name>
    <name type="common">Anthracnose fungus</name>
    <name type="synonym">Glomerella cingulata</name>
    <dbReference type="NCBI Taxonomy" id="1237896"/>
    <lineage>
        <taxon>Eukaryota</taxon>
        <taxon>Fungi</taxon>
        <taxon>Dikarya</taxon>
        <taxon>Ascomycota</taxon>
        <taxon>Pezizomycotina</taxon>
        <taxon>Sordariomycetes</taxon>
        <taxon>Hypocreomycetidae</taxon>
        <taxon>Glomerellales</taxon>
        <taxon>Glomerellaceae</taxon>
        <taxon>Colletotrichum</taxon>
        <taxon>Colletotrichum gloeosporioides species complex</taxon>
    </lineage>
</organism>
<reference evidence="2" key="1">
    <citation type="journal article" date="2013" name="Mol. Plant Microbe Interact.">
        <title>Global aspects of pacC regulation of pathogenicity genes in Colletotrichum gloeosporioides as revealed by transcriptome analysis.</title>
        <authorList>
            <person name="Alkan N."/>
            <person name="Meng X."/>
            <person name="Friedlander G."/>
            <person name="Reuveni E."/>
            <person name="Sukno S."/>
            <person name="Sherman A."/>
            <person name="Thon M."/>
            <person name="Fluhr R."/>
            <person name="Prusky D."/>
        </authorList>
    </citation>
    <scope>NUCLEOTIDE SEQUENCE [LARGE SCALE GENOMIC DNA]</scope>
    <source>
        <strain evidence="2">Cg-14</strain>
    </source>
</reference>
<evidence type="ECO:0000313" key="2">
    <source>
        <dbReference type="Proteomes" id="UP000015530"/>
    </source>
</evidence>
<comment type="caution">
    <text evidence="1">The sequence shown here is derived from an EMBL/GenBank/DDBJ whole genome shotgun (WGS) entry which is preliminary data.</text>
</comment>
<dbReference type="HOGENOM" id="CLU_3087100_0_0_1"/>
<gene>
    <name evidence="1" type="ORF">CGLO_06887</name>
</gene>
<dbReference type="Proteomes" id="UP000015530">
    <property type="component" value="Unassembled WGS sequence"/>
</dbReference>
<accession>T0LNV3</accession>
<name>T0LNV3_COLGC</name>